<proteinExistence type="predicted"/>
<dbReference type="SMR" id="C8ZC97"/>
<dbReference type="EMBL" id="FN393077">
    <property type="protein sequence ID" value="CAY81013.1"/>
    <property type="molecule type" value="Genomic_DNA"/>
</dbReference>
<dbReference type="HOGENOM" id="CLU_1972179_0_0_1"/>
<protein>
    <submittedName>
        <fullName evidence="1">Psy1p</fullName>
    </submittedName>
</protein>
<sequence>MSCLLIVARTTSGKLCWCWNPFSTTLKTSAEMMMKMKIMWTIARATKKAYLAGMWKEMIMWLSVILSLIQGSLHWKKYVKLLQDRNGYKEKSKEKKQDPAFSFEPWRMLMHSLFIWYQIVVQMIYIC</sequence>
<accession>C8ZC97</accession>
<evidence type="ECO:0000313" key="2">
    <source>
        <dbReference type="Proteomes" id="UP000000286"/>
    </source>
</evidence>
<dbReference type="AlphaFoldDB" id="C8ZC97"/>
<evidence type="ECO:0000313" key="1">
    <source>
        <dbReference type="EMBL" id="CAY81013.1"/>
    </source>
</evidence>
<name>C8ZC97_YEAS8</name>
<organism evidence="1 2">
    <name type="scientific">Saccharomyces cerevisiae (strain Lalvin EC1118 / Prise de mousse)</name>
    <name type="common">Baker's yeast</name>
    <dbReference type="NCBI Taxonomy" id="643680"/>
    <lineage>
        <taxon>Eukaryota</taxon>
        <taxon>Fungi</taxon>
        <taxon>Dikarya</taxon>
        <taxon>Ascomycota</taxon>
        <taxon>Saccharomycotina</taxon>
        <taxon>Saccharomycetes</taxon>
        <taxon>Saccharomycetales</taxon>
        <taxon>Saccharomycetaceae</taxon>
        <taxon>Saccharomyces</taxon>
    </lineage>
</organism>
<reference evidence="1 2" key="1">
    <citation type="journal article" date="2009" name="Proc. Natl. Acad. Sci. U.S.A.">
        <title>Eukaryote-to-eukaryote gene transfer events revealed by the genome sequence of the wine yeast Saccharomyces cerevisiae EC1118.</title>
        <authorList>
            <person name="Novo M."/>
            <person name="Bigey F."/>
            <person name="Beyne E."/>
            <person name="Galeote V."/>
            <person name="Gavory F."/>
            <person name="Mallet S."/>
            <person name="Cambot B."/>
            <person name="Legras J.L."/>
            <person name="Wincker P."/>
            <person name="Casaregola S."/>
            <person name="Dequin S."/>
        </authorList>
    </citation>
    <scope>NUCLEOTIDE SEQUENCE [LARGE SCALE GENOMIC DNA]</scope>
    <source>
        <strain evidence="2">Lalvin EC1118 / Prise de mousse</strain>
    </source>
</reference>
<dbReference type="Proteomes" id="UP000000286">
    <property type="component" value="Chromosome XI"/>
</dbReference>
<gene>
    <name evidence="1" type="ORF">EC1118_1K5_1662g</name>
</gene>